<reference evidence="4" key="1">
    <citation type="submission" date="2022-07" db="EMBL/GenBank/DDBJ databases">
        <title>Fungi with potential for degradation of polypropylene.</title>
        <authorList>
            <person name="Gostincar C."/>
        </authorList>
    </citation>
    <scope>NUCLEOTIDE SEQUENCE</scope>
    <source>
        <strain evidence="4">EXF-13308</strain>
    </source>
</reference>
<sequence length="322" mass="35363">MSYKDIMQKVVLRATEVTKSPYGLVVVGVLASYSVLSRVNTYLSRRVVNNSCTDKTWDWSKEIVVVTGGSSGIGASIVRKLEENNIKVIILDRNKPPTRLGPGPNTFFVECNLGEPGAIASATEHIRTKYGHPTVLINNAGFSNAKPLIDVTEGDLHSVFAVNVIAPILLSQDFLPAMVKRNHGHIVNIASMASFSTQATNVDYACTKAAVLAFHEGLLQELRHLYKAPAVRASVVHPSYVRTPLVEDLLRKGNLKSVTVEPEAVSDAVIRVLYSGYGSQIVVPANLTWVARLRSFPVWLQEKIRDGMSIMMIEAQRDILKK</sequence>
<comment type="caution">
    <text evidence="4">The sequence shown here is derived from an EMBL/GenBank/DDBJ whole genome shotgun (WGS) entry which is preliminary data.</text>
</comment>
<evidence type="ECO:0000313" key="5">
    <source>
        <dbReference type="Proteomes" id="UP001174694"/>
    </source>
</evidence>
<dbReference type="PANTHER" id="PTHR24322:SF736">
    <property type="entry name" value="RETINOL DEHYDROGENASE 10"/>
    <property type="match status" value="1"/>
</dbReference>
<keyword evidence="5" id="KW-1185">Reference proteome</keyword>
<dbReference type="PRINTS" id="PR00081">
    <property type="entry name" value="GDHRDH"/>
</dbReference>
<evidence type="ECO:0000256" key="1">
    <source>
        <dbReference type="ARBA" id="ARBA00006484"/>
    </source>
</evidence>
<dbReference type="SUPFAM" id="SSF51735">
    <property type="entry name" value="NAD(P)-binding Rossmann-fold domains"/>
    <property type="match status" value="1"/>
</dbReference>
<name>A0AA38VPS7_9PEZI</name>
<dbReference type="PANTHER" id="PTHR24322">
    <property type="entry name" value="PKSB"/>
    <property type="match status" value="1"/>
</dbReference>
<dbReference type="Proteomes" id="UP001174694">
    <property type="component" value="Unassembled WGS sequence"/>
</dbReference>
<evidence type="ECO:0000256" key="2">
    <source>
        <dbReference type="ARBA" id="ARBA00023002"/>
    </source>
</evidence>
<dbReference type="InterPro" id="IPR002347">
    <property type="entry name" value="SDR_fam"/>
</dbReference>
<dbReference type="InterPro" id="IPR036291">
    <property type="entry name" value="NAD(P)-bd_dom_sf"/>
</dbReference>
<evidence type="ECO:0000256" key="3">
    <source>
        <dbReference type="RuleBase" id="RU000363"/>
    </source>
</evidence>
<proteinExistence type="inferred from homology"/>
<gene>
    <name evidence="4" type="ORF">NKR23_g6247</name>
</gene>
<dbReference type="PRINTS" id="PR00080">
    <property type="entry name" value="SDRFAMILY"/>
</dbReference>
<comment type="similarity">
    <text evidence="1 3">Belongs to the short-chain dehydrogenases/reductases (SDR) family.</text>
</comment>
<keyword evidence="2" id="KW-0560">Oxidoreductase</keyword>
<dbReference type="Pfam" id="PF00106">
    <property type="entry name" value="adh_short"/>
    <property type="match status" value="1"/>
</dbReference>
<dbReference type="Gene3D" id="3.40.50.720">
    <property type="entry name" value="NAD(P)-binding Rossmann-like Domain"/>
    <property type="match status" value="1"/>
</dbReference>
<dbReference type="EMBL" id="JANBVO010000017">
    <property type="protein sequence ID" value="KAJ9144223.1"/>
    <property type="molecule type" value="Genomic_DNA"/>
</dbReference>
<protein>
    <submittedName>
        <fullName evidence="4">NAD(P)-binding protein</fullName>
    </submittedName>
</protein>
<dbReference type="GO" id="GO:0016616">
    <property type="term" value="F:oxidoreductase activity, acting on the CH-OH group of donors, NAD or NADP as acceptor"/>
    <property type="evidence" value="ECO:0007669"/>
    <property type="project" value="TreeGrafter"/>
</dbReference>
<evidence type="ECO:0000313" key="4">
    <source>
        <dbReference type="EMBL" id="KAJ9144223.1"/>
    </source>
</evidence>
<organism evidence="4 5">
    <name type="scientific">Pleurostoma richardsiae</name>
    <dbReference type="NCBI Taxonomy" id="41990"/>
    <lineage>
        <taxon>Eukaryota</taxon>
        <taxon>Fungi</taxon>
        <taxon>Dikarya</taxon>
        <taxon>Ascomycota</taxon>
        <taxon>Pezizomycotina</taxon>
        <taxon>Sordariomycetes</taxon>
        <taxon>Sordariomycetidae</taxon>
        <taxon>Calosphaeriales</taxon>
        <taxon>Pleurostomataceae</taxon>
        <taxon>Pleurostoma</taxon>
    </lineage>
</organism>
<dbReference type="AlphaFoldDB" id="A0AA38VPS7"/>
<accession>A0AA38VPS7</accession>